<proteinExistence type="predicted"/>
<sequence length="379" mass="42210">MHRNKKVIYLLLALVLIFNYAIVFADNNLNSLKKKQKTTIQEINRKKKEINDLQGKTKDIQSQIEQLDKEMEEAAKELEIVEQELDKLNQNIDTTIKELEDAEAKIEDKQDAFNSRLRVMYKNGNVGYLEVLLASADIRDFLSRKQMIQSIANHDVELLKYMKEQRDIIEKKKVELQAQRASVEAAKSKLSARKADLQSASRSKEILMSQLEKDLEAAEEQYDELNKLAKDIESQIVKLQRVEGPYSGGAMNWPVPGHTKISSPFGYRIHPIFKVKKLHTGIDIPAPIGTPVIAAADGTVIYAGTLGGYGNAIMIDHGGGIVTLYGHNSSLVVGEGAQVSKGSTIAKVGSTGFSTGPHVHFEVRKNGSYVDPIPWLKGE</sequence>
<evidence type="ECO:0000259" key="3">
    <source>
        <dbReference type="Pfam" id="PF01551"/>
    </source>
</evidence>
<dbReference type="SUPFAM" id="SSF51261">
    <property type="entry name" value="Duplicated hybrid motif"/>
    <property type="match status" value="1"/>
</dbReference>
<feature type="coiled-coil region" evidence="2">
    <location>
        <begin position="159"/>
        <end position="242"/>
    </location>
</feature>
<dbReference type="InterPro" id="IPR050570">
    <property type="entry name" value="Cell_wall_metabolism_enzyme"/>
</dbReference>
<feature type="domain" description="M23ase beta-sheet core" evidence="3">
    <location>
        <begin position="278"/>
        <end position="372"/>
    </location>
</feature>
<organism evidence="5 6">
    <name type="scientific">Keratinibaculum paraultunense</name>
    <dbReference type="NCBI Taxonomy" id="1278232"/>
    <lineage>
        <taxon>Bacteria</taxon>
        <taxon>Bacillati</taxon>
        <taxon>Bacillota</taxon>
        <taxon>Tissierellia</taxon>
        <taxon>Tissierellales</taxon>
        <taxon>Tepidimicrobiaceae</taxon>
        <taxon>Keratinibaculum</taxon>
    </lineage>
</organism>
<accession>A0A4R3L1P7</accession>
<dbReference type="AlphaFoldDB" id="A0A4R3L1P7"/>
<reference evidence="5 6" key="1">
    <citation type="submission" date="2019-03" db="EMBL/GenBank/DDBJ databases">
        <title>Genomic Encyclopedia of Type Strains, Phase IV (KMG-IV): sequencing the most valuable type-strain genomes for metagenomic binning, comparative biology and taxonomic classification.</title>
        <authorList>
            <person name="Goeker M."/>
        </authorList>
    </citation>
    <scope>NUCLEOTIDE SEQUENCE [LARGE SCALE GENOMIC DNA]</scope>
    <source>
        <strain evidence="5 6">DSM 26752</strain>
    </source>
</reference>
<dbReference type="Gene3D" id="6.10.250.3150">
    <property type="match status" value="1"/>
</dbReference>
<feature type="coiled-coil region" evidence="2">
    <location>
        <begin position="29"/>
        <end position="116"/>
    </location>
</feature>
<dbReference type="RefSeq" id="WP_237722291.1">
    <property type="nucleotide sequence ID" value="NZ_CP068564.1"/>
</dbReference>
<evidence type="ECO:0000256" key="2">
    <source>
        <dbReference type="SAM" id="Coils"/>
    </source>
</evidence>
<dbReference type="PANTHER" id="PTHR21666:SF270">
    <property type="entry name" value="MUREIN HYDROLASE ACTIVATOR ENVC"/>
    <property type="match status" value="1"/>
</dbReference>
<dbReference type="InterPro" id="IPR011055">
    <property type="entry name" value="Dup_hybrid_motif"/>
</dbReference>
<name>A0A4R3L1P7_9FIRM</name>
<dbReference type="FunFam" id="2.70.70.10:FF:000006">
    <property type="entry name" value="M23 family peptidase"/>
    <property type="match status" value="1"/>
</dbReference>
<keyword evidence="2" id="KW-0175">Coiled coil</keyword>
<comment type="caution">
    <text evidence="5">The sequence shown here is derived from an EMBL/GenBank/DDBJ whole genome shotgun (WGS) entry which is preliminary data.</text>
</comment>
<dbReference type="Pfam" id="PF24568">
    <property type="entry name" value="CC_PcsB"/>
    <property type="match status" value="1"/>
</dbReference>
<dbReference type="EMBL" id="SMAE01000001">
    <property type="protein sequence ID" value="TCS91633.1"/>
    <property type="molecule type" value="Genomic_DNA"/>
</dbReference>
<dbReference type="Gene3D" id="2.70.70.10">
    <property type="entry name" value="Glucose Permease (Domain IIA)"/>
    <property type="match status" value="1"/>
</dbReference>
<evidence type="ECO:0000256" key="1">
    <source>
        <dbReference type="ARBA" id="ARBA00022729"/>
    </source>
</evidence>
<dbReference type="InterPro" id="IPR016047">
    <property type="entry name" value="M23ase_b-sheet_dom"/>
</dbReference>
<evidence type="ECO:0000313" key="5">
    <source>
        <dbReference type="EMBL" id="TCS91633.1"/>
    </source>
</evidence>
<keyword evidence="1" id="KW-0732">Signal</keyword>
<evidence type="ECO:0000259" key="4">
    <source>
        <dbReference type="Pfam" id="PF24568"/>
    </source>
</evidence>
<dbReference type="GO" id="GO:0004222">
    <property type="term" value="F:metalloendopeptidase activity"/>
    <property type="evidence" value="ECO:0007669"/>
    <property type="project" value="TreeGrafter"/>
</dbReference>
<dbReference type="CDD" id="cd12797">
    <property type="entry name" value="M23_peptidase"/>
    <property type="match status" value="1"/>
</dbReference>
<keyword evidence="6" id="KW-1185">Reference proteome</keyword>
<protein>
    <submittedName>
        <fullName evidence="5">Septal ring factor EnvC (AmiA/AmiB activator)</fullName>
    </submittedName>
</protein>
<dbReference type="Proteomes" id="UP000294567">
    <property type="component" value="Unassembled WGS sequence"/>
</dbReference>
<dbReference type="PANTHER" id="PTHR21666">
    <property type="entry name" value="PEPTIDASE-RELATED"/>
    <property type="match status" value="1"/>
</dbReference>
<feature type="domain" description="Peptidoglycan hydrolase PcsB coiled-coil" evidence="4">
    <location>
        <begin position="100"/>
        <end position="172"/>
    </location>
</feature>
<gene>
    <name evidence="5" type="ORF">EDD65_101136</name>
</gene>
<evidence type="ECO:0000313" key="6">
    <source>
        <dbReference type="Proteomes" id="UP000294567"/>
    </source>
</evidence>
<dbReference type="InterPro" id="IPR057309">
    <property type="entry name" value="PcsB_CC"/>
</dbReference>
<dbReference type="Pfam" id="PF01551">
    <property type="entry name" value="Peptidase_M23"/>
    <property type="match status" value="1"/>
</dbReference>